<evidence type="ECO:0000313" key="1">
    <source>
        <dbReference type="EMBL" id="OAP04833.1"/>
    </source>
</evidence>
<reference evidence="2" key="1">
    <citation type="journal article" date="2016" name="Proc. Natl. Acad. Sci. U.S.A.">
        <title>Chromosome-level assembly of Arabidopsis thaliana Ler reveals the extent of translocation and inversion polymorphisms.</title>
        <authorList>
            <person name="Zapata L."/>
            <person name="Ding J."/>
            <person name="Willing E.M."/>
            <person name="Hartwig B."/>
            <person name="Bezdan D."/>
            <person name="Jiao W.B."/>
            <person name="Patel V."/>
            <person name="Velikkakam James G."/>
            <person name="Koornneef M."/>
            <person name="Ossowski S."/>
            <person name="Schneeberger K."/>
        </authorList>
    </citation>
    <scope>NUCLEOTIDE SEQUENCE [LARGE SCALE GENOMIC DNA]</scope>
    <source>
        <strain evidence="2">cv. Landsberg erecta</strain>
    </source>
</reference>
<proteinExistence type="predicted"/>
<name>A0A178VII9_ARATH</name>
<comment type="caution">
    <text evidence="1">The sequence shown here is derived from an EMBL/GenBank/DDBJ whole genome shotgun (WGS) entry which is preliminary data.</text>
</comment>
<sequence length="66" mass="7447">MEAEESSGRRRDHHGQVLGEHKLDYGFLYGVNHDKFLLFEWETGSVGAEALQKPLGLMELRSDCVG</sequence>
<dbReference type="AlphaFoldDB" id="A0A178VII9"/>
<dbReference type="EMBL" id="LUHQ01000003">
    <property type="protein sequence ID" value="OAP04833.1"/>
    <property type="molecule type" value="Genomic_DNA"/>
</dbReference>
<protein>
    <submittedName>
        <fullName evidence="1">Uncharacterized protein</fullName>
    </submittedName>
</protein>
<evidence type="ECO:0000313" key="2">
    <source>
        <dbReference type="Proteomes" id="UP000078284"/>
    </source>
</evidence>
<gene>
    <name evidence="1" type="ordered locus">AXX17_At3g33330</name>
</gene>
<accession>A0A178VII9</accession>
<organism evidence="1 2">
    <name type="scientific">Arabidopsis thaliana</name>
    <name type="common">Mouse-ear cress</name>
    <dbReference type="NCBI Taxonomy" id="3702"/>
    <lineage>
        <taxon>Eukaryota</taxon>
        <taxon>Viridiplantae</taxon>
        <taxon>Streptophyta</taxon>
        <taxon>Embryophyta</taxon>
        <taxon>Tracheophyta</taxon>
        <taxon>Spermatophyta</taxon>
        <taxon>Magnoliopsida</taxon>
        <taxon>eudicotyledons</taxon>
        <taxon>Gunneridae</taxon>
        <taxon>Pentapetalae</taxon>
        <taxon>rosids</taxon>
        <taxon>malvids</taxon>
        <taxon>Brassicales</taxon>
        <taxon>Brassicaceae</taxon>
        <taxon>Camelineae</taxon>
        <taxon>Arabidopsis</taxon>
    </lineage>
</organism>
<dbReference type="Proteomes" id="UP000078284">
    <property type="component" value="Chromosome 3"/>
</dbReference>